<dbReference type="Proteomes" id="UP001321450">
    <property type="component" value="Chromosome"/>
</dbReference>
<dbReference type="CDD" id="cd07043">
    <property type="entry name" value="STAS_anti-anti-sigma_factors"/>
    <property type="match status" value="1"/>
</dbReference>
<keyword evidence="3" id="KW-1185">Reference proteome</keyword>
<dbReference type="Gene3D" id="3.30.750.24">
    <property type="entry name" value="STAS domain"/>
    <property type="match status" value="1"/>
</dbReference>
<protein>
    <submittedName>
        <fullName evidence="2">Phospholipid transport system transporter-binding protein</fullName>
    </submittedName>
</protein>
<dbReference type="PANTHER" id="PTHR35849:SF1">
    <property type="entry name" value="INTERMEMBRANE PHOSPHOLIPID TRANSPORT SYSTEM BINDING PROTEIN MLAB"/>
    <property type="match status" value="1"/>
</dbReference>
<dbReference type="EMBL" id="AP024718">
    <property type="protein sequence ID" value="BCX88898.1"/>
    <property type="molecule type" value="Genomic_DNA"/>
</dbReference>
<proteinExistence type="predicted"/>
<feature type="domain" description="STAS" evidence="1">
    <location>
        <begin position="13"/>
        <end position="100"/>
    </location>
</feature>
<dbReference type="PANTHER" id="PTHR35849">
    <property type="entry name" value="BLR2341 PROTEIN"/>
    <property type="match status" value="1"/>
</dbReference>
<reference evidence="3" key="1">
    <citation type="journal article" date="2024" name="Int. J. Syst. Evol. Microbiol.">
        <title>Methylomarinovum tepidoasis sp. nov., a moderately thermophilic methanotroph of the family Methylothermaceae isolated from a deep-sea hydrothermal field.</title>
        <authorList>
            <person name="Hirayama H."/>
            <person name="Takaki Y."/>
            <person name="Abe M."/>
            <person name="Miyazaki M."/>
            <person name="Uematsu K."/>
            <person name="Matsui Y."/>
            <person name="Takai K."/>
        </authorList>
    </citation>
    <scope>NUCLEOTIDE SEQUENCE [LARGE SCALE GENOMIC DNA]</scope>
    <source>
        <strain evidence="3">IN45</strain>
    </source>
</reference>
<dbReference type="InterPro" id="IPR058548">
    <property type="entry name" value="MlaB-like_STAS"/>
</dbReference>
<dbReference type="PROSITE" id="PS50801">
    <property type="entry name" value="STAS"/>
    <property type="match status" value="1"/>
</dbReference>
<sequence length="100" mass="11247">MPPTLTETAPGRFELAGEVTFATVTRLWKRSRPQLARCRGSVTLDLGGIEHADSAAFALLLEWLRLARRQGFELRLVHPPERLRTMARAYDLDAILPLHG</sequence>
<dbReference type="InterPro" id="IPR052746">
    <property type="entry name" value="MlaB_ABC_Transporter"/>
</dbReference>
<evidence type="ECO:0000313" key="2">
    <source>
        <dbReference type="EMBL" id="BCX88898.1"/>
    </source>
</evidence>
<gene>
    <name evidence="2" type="ORF">MIN45_P1268</name>
</gene>
<evidence type="ECO:0000313" key="3">
    <source>
        <dbReference type="Proteomes" id="UP001321450"/>
    </source>
</evidence>
<dbReference type="Pfam" id="PF13466">
    <property type="entry name" value="STAS_2"/>
    <property type="match status" value="1"/>
</dbReference>
<organism evidence="2 3">
    <name type="scientific">Methylomarinovum tepidoasis</name>
    <dbReference type="NCBI Taxonomy" id="2840183"/>
    <lineage>
        <taxon>Bacteria</taxon>
        <taxon>Pseudomonadati</taxon>
        <taxon>Pseudomonadota</taxon>
        <taxon>Gammaproteobacteria</taxon>
        <taxon>Methylococcales</taxon>
        <taxon>Methylothermaceae</taxon>
        <taxon>Methylomarinovum</taxon>
    </lineage>
</organism>
<name>A0AAU9CF98_9GAMM</name>
<dbReference type="AlphaFoldDB" id="A0AAU9CF98"/>
<dbReference type="KEGG" id="meiy:MIN45_P1268"/>
<dbReference type="SUPFAM" id="SSF52091">
    <property type="entry name" value="SpoIIaa-like"/>
    <property type="match status" value="1"/>
</dbReference>
<evidence type="ECO:0000259" key="1">
    <source>
        <dbReference type="PROSITE" id="PS50801"/>
    </source>
</evidence>
<accession>A0AAU9CF98</accession>
<dbReference type="InterPro" id="IPR002645">
    <property type="entry name" value="STAS_dom"/>
</dbReference>
<dbReference type="InterPro" id="IPR036513">
    <property type="entry name" value="STAS_dom_sf"/>
</dbReference>
<dbReference type="RefSeq" id="WP_286291105.1">
    <property type="nucleotide sequence ID" value="NZ_AP024718.1"/>
</dbReference>